<comment type="caution">
    <text evidence="1">The sequence shown here is derived from an EMBL/GenBank/DDBJ whole genome shotgun (WGS) entry which is preliminary data.</text>
</comment>
<protein>
    <submittedName>
        <fullName evidence="1">Uncharacterized protein</fullName>
    </submittedName>
</protein>
<reference evidence="1" key="1">
    <citation type="submission" date="2023-10" db="EMBL/GenBank/DDBJ databases">
        <authorList>
            <person name="Chen Y."/>
            <person name="Shah S."/>
            <person name="Dougan E. K."/>
            <person name="Thang M."/>
            <person name="Chan C."/>
        </authorList>
    </citation>
    <scope>NUCLEOTIDE SEQUENCE [LARGE SCALE GENOMIC DNA]</scope>
</reference>
<dbReference type="EMBL" id="CAUYUJ010020649">
    <property type="protein sequence ID" value="CAK0899716.1"/>
    <property type="molecule type" value="Genomic_DNA"/>
</dbReference>
<dbReference type="Proteomes" id="UP001189429">
    <property type="component" value="Unassembled WGS sequence"/>
</dbReference>
<gene>
    <name evidence="1" type="ORF">PCOR1329_LOCUS77161</name>
</gene>
<organism evidence="1 2">
    <name type="scientific">Prorocentrum cordatum</name>
    <dbReference type="NCBI Taxonomy" id="2364126"/>
    <lineage>
        <taxon>Eukaryota</taxon>
        <taxon>Sar</taxon>
        <taxon>Alveolata</taxon>
        <taxon>Dinophyceae</taxon>
        <taxon>Prorocentrales</taxon>
        <taxon>Prorocentraceae</taxon>
        <taxon>Prorocentrum</taxon>
    </lineage>
</organism>
<evidence type="ECO:0000313" key="2">
    <source>
        <dbReference type="Proteomes" id="UP001189429"/>
    </source>
</evidence>
<keyword evidence="2" id="KW-1185">Reference proteome</keyword>
<evidence type="ECO:0000313" key="1">
    <source>
        <dbReference type="EMBL" id="CAK0899716.1"/>
    </source>
</evidence>
<accession>A0ABN9XIV4</accession>
<sequence length="163" mass="17926">MFWLRYSPALPRKSRACVQVSCDGLPLRAVFGPFPGGRQTVGRAERHALLMAMTGVPYLRFVVTDLAALAREVDAWDYSQAASGSEYADIWRSIFELKDGRSDDGRVRPAACWCPAHLDLGKFVAQLGSCAGDFYGNQWALTFSPRLAGDCTGCPPLSWTCTR</sequence>
<name>A0ABN9XIV4_9DINO</name>
<proteinExistence type="predicted"/>